<dbReference type="EMBL" id="JAPMLE010000001">
    <property type="protein sequence ID" value="MDR8523716.1"/>
    <property type="molecule type" value="Genomic_DNA"/>
</dbReference>
<dbReference type="Proteomes" id="UP001259340">
    <property type="component" value="Unassembled WGS sequence"/>
</dbReference>
<dbReference type="RefSeq" id="WP_310654588.1">
    <property type="nucleotide sequence ID" value="NZ_JAPMLA010000001.1"/>
</dbReference>
<comment type="caution">
    <text evidence="1">The sequence shown here is derived from an EMBL/GenBank/DDBJ whole genome shotgun (WGS) entry which is preliminary data.</text>
</comment>
<name>A0AAW8NMH9_9GAMM</name>
<accession>A0AAW8NMH9</accession>
<dbReference type="EMBL" id="JAPMLD010000002">
    <property type="protein sequence ID" value="MDW4823849.1"/>
    <property type="molecule type" value="Genomic_DNA"/>
</dbReference>
<dbReference type="Proteomes" id="UP001271263">
    <property type="component" value="Unassembled WGS sequence"/>
</dbReference>
<dbReference type="AlphaFoldDB" id="A0AAW8NMH9"/>
<evidence type="ECO:0000313" key="2">
    <source>
        <dbReference type="EMBL" id="MDW4823849.1"/>
    </source>
</evidence>
<evidence type="ECO:0000313" key="1">
    <source>
        <dbReference type="EMBL" id="MDR8523716.1"/>
    </source>
</evidence>
<gene>
    <name evidence="1" type="ORF">OS133_08475</name>
    <name evidence="2" type="ORF">OS134_07240</name>
</gene>
<evidence type="ECO:0000313" key="4">
    <source>
        <dbReference type="Proteomes" id="UP001271263"/>
    </source>
</evidence>
<reference evidence="1" key="2">
    <citation type="submission" date="2022-11" db="EMBL/GenBank/DDBJ databases">
        <title>Prophages regulate Shewanella fidelis motility and biofilm formation: implications for gut colonization dynamics in Ciona robusta.</title>
        <authorList>
            <person name="Natarajan O."/>
            <person name="Gibboney S.L."/>
            <person name="Young M.N."/>
            <person name="Lim S.J."/>
            <person name="Pluta N."/>
            <person name="Atkinson C.G.F."/>
            <person name="Leigh B.A."/>
            <person name="Liberti A."/>
            <person name="Kees E."/>
            <person name="Breitbart M."/>
            <person name="Gralnick J."/>
            <person name="Dishaw L.J."/>
        </authorList>
    </citation>
    <scope>NUCLEOTIDE SEQUENCE</scope>
    <source>
        <strain evidence="1">3313</strain>
    </source>
</reference>
<proteinExistence type="predicted"/>
<protein>
    <submittedName>
        <fullName evidence="1">Uncharacterized protein</fullName>
    </submittedName>
</protein>
<keyword evidence="4" id="KW-1185">Reference proteome</keyword>
<evidence type="ECO:0000313" key="3">
    <source>
        <dbReference type="Proteomes" id="UP001259340"/>
    </source>
</evidence>
<sequence>MSCPNSVAVKTLNSSLDRLNEAQWYVQLMQEHYHCAEKFRWALSSFLRSTKEVSQIISMEIQQHKDLNLWYKKENKERHKDPIISYLVKQRDVVVHQKMLETASKGTVGFTRGKGIKLGIGQDINPNYDSKEAILNYISYAAKDVDFFGILYTEEDGGGEYTCVQREWRLSNFPDTEITTLCAHAWESVAKLLIDVAKQLGADFFYPKLDIRPIEEVELEIYNPAWIKEQLESAKKYHAAQNT</sequence>
<organism evidence="1 3">
    <name type="scientific">Shewanella fidelis</name>
    <dbReference type="NCBI Taxonomy" id="173509"/>
    <lineage>
        <taxon>Bacteria</taxon>
        <taxon>Pseudomonadati</taxon>
        <taxon>Pseudomonadota</taxon>
        <taxon>Gammaproteobacteria</taxon>
        <taxon>Alteromonadales</taxon>
        <taxon>Shewanellaceae</taxon>
        <taxon>Shewanella</taxon>
    </lineage>
</organism>
<reference evidence="2 4" key="1">
    <citation type="journal article" date="2022" name="bioRxiv">
        <title>Prophages regulate Shewanella fidelis 3313 motility and biofilm formation: implications for gut colonization dynamics in Ciona robusta.</title>
        <authorList>
            <person name="Natarajan O."/>
            <person name="Gibboney S.L."/>
            <person name="Young M.N."/>
            <person name="Lim S.J."/>
            <person name="Pluta N."/>
            <person name="Atkinson C.G."/>
            <person name="Leigh B.A."/>
            <person name="Liberti A."/>
            <person name="Kees E.D."/>
            <person name="Breitbart M."/>
            <person name="Gralnick J.A."/>
            <person name="Dishaw L.J."/>
        </authorList>
    </citation>
    <scope>NUCLEOTIDE SEQUENCE [LARGE SCALE GENOMIC DNA]</scope>
    <source>
        <strain evidence="2 4">JG4066</strain>
    </source>
</reference>